<evidence type="ECO:0000313" key="1">
    <source>
        <dbReference type="EMBL" id="KZV35003.1"/>
    </source>
</evidence>
<name>A0A2Z7BK48_9LAMI</name>
<reference evidence="1 2" key="1">
    <citation type="journal article" date="2015" name="Proc. Natl. Acad. Sci. U.S.A.">
        <title>The resurrection genome of Boea hygrometrica: A blueprint for survival of dehydration.</title>
        <authorList>
            <person name="Xiao L."/>
            <person name="Yang G."/>
            <person name="Zhang L."/>
            <person name="Yang X."/>
            <person name="Zhao S."/>
            <person name="Ji Z."/>
            <person name="Zhou Q."/>
            <person name="Hu M."/>
            <person name="Wang Y."/>
            <person name="Chen M."/>
            <person name="Xu Y."/>
            <person name="Jin H."/>
            <person name="Xiao X."/>
            <person name="Hu G."/>
            <person name="Bao F."/>
            <person name="Hu Y."/>
            <person name="Wan P."/>
            <person name="Li L."/>
            <person name="Deng X."/>
            <person name="Kuang T."/>
            <person name="Xiang C."/>
            <person name="Zhu J.K."/>
            <person name="Oliver M.J."/>
            <person name="He Y."/>
        </authorList>
    </citation>
    <scope>NUCLEOTIDE SEQUENCE [LARGE SCALE GENOMIC DNA]</scope>
    <source>
        <strain evidence="2">cv. XS01</strain>
    </source>
</reference>
<dbReference type="Proteomes" id="UP000250235">
    <property type="component" value="Unassembled WGS sequence"/>
</dbReference>
<sequence>MQYVRFMMSFFNHAWGDAAFRFLYRDIRHLGSKIYVDGCVVGLVALMYESIPNLAVRRSLNVYPRLFRWGKNRIPLKSDTLLNRVDITQVSVICF</sequence>
<protein>
    <submittedName>
        <fullName evidence="1">Uncharacterized protein</fullName>
    </submittedName>
</protein>
<gene>
    <name evidence="1" type="ORF">F511_22945</name>
</gene>
<proteinExistence type="predicted"/>
<organism evidence="1 2">
    <name type="scientific">Dorcoceras hygrometricum</name>
    <dbReference type="NCBI Taxonomy" id="472368"/>
    <lineage>
        <taxon>Eukaryota</taxon>
        <taxon>Viridiplantae</taxon>
        <taxon>Streptophyta</taxon>
        <taxon>Embryophyta</taxon>
        <taxon>Tracheophyta</taxon>
        <taxon>Spermatophyta</taxon>
        <taxon>Magnoliopsida</taxon>
        <taxon>eudicotyledons</taxon>
        <taxon>Gunneridae</taxon>
        <taxon>Pentapetalae</taxon>
        <taxon>asterids</taxon>
        <taxon>lamiids</taxon>
        <taxon>Lamiales</taxon>
        <taxon>Gesneriaceae</taxon>
        <taxon>Didymocarpoideae</taxon>
        <taxon>Trichosporeae</taxon>
        <taxon>Loxocarpinae</taxon>
        <taxon>Dorcoceras</taxon>
    </lineage>
</organism>
<accession>A0A2Z7BK48</accession>
<dbReference type="EMBL" id="KV005014">
    <property type="protein sequence ID" value="KZV35003.1"/>
    <property type="molecule type" value="Genomic_DNA"/>
</dbReference>
<evidence type="ECO:0000313" key="2">
    <source>
        <dbReference type="Proteomes" id="UP000250235"/>
    </source>
</evidence>
<dbReference type="AlphaFoldDB" id="A0A2Z7BK48"/>
<keyword evidence="2" id="KW-1185">Reference proteome</keyword>